<name>A0A2A2F4P8_9GAMM</name>
<dbReference type="Proteomes" id="UP000218896">
    <property type="component" value="Unassembled WGS sequence"/>
</dbReference>
<keyword evidence="4 6" id="KW-1133">Transmembrane helix</keyword>
<dbReference type="GO" id="GO:0005886">
    <property type="term" value="C:plasma membrane"/>
    <property type="evidence" value="ECO:0007669"/>
    <property type="project" value="UniProtKB-SubCell"/>
</dbReference>
<feature type="domain" description="EamA" evidence="7">
    <location>
        <begin position="156"/>
        <end position="285"/>
    </location>
</feature>
<protein>
    <submittedName>
        <fullName evidence="8">EamA family transporter</fullName>
    </submittedName>
</protein>
<evidence type="ECO:0000256" key="6">
    <source>
        <dbReference type="SAM" id="Phobius"/>
    </source>
</evidence>
<comment type="subcellular location">
    <subcellularLocation>
        <location evidence="1">Cell membrane</location>
        <topology evidence="1">Multi-pass membrane protein</topology>
    </subcellularLocation>
</comment>
<dbReference type="PANTHER" id="PTHR32322:SF18">
    <property type="entry name" value="S-ADENOSYLMETHIONINE_S-ADENOSYLHOMOCYSTEINE TRANSPORTER"/>
    <property type="match status" value="1"/>
</dbReference>
<evidence type="ECO:0000256" key="1">
    <source>
        <dbReference type="ARBA" id="ARBA00004651"/>
    </source>
</evidence>
<dbReference type="EMBL" id="NSKD01000005">
    <property type="protein sequence ID" value="PAU79918.1"/>
    <property type="molecule type" value="Genomic_DNA"/>
</dbReference>
<feature type="transmembrane region" description="Helical" evidence="6">
    <location>
        <begin position="7"/>
        <end position="25"/>
    </location>
</feature>
<gene>
    <name evidence="8" type="ORF">CK501_12020</name>
</gene>
<feature type="transmembrane region" description="Helical" evidence="6">
    <location>
        <begin position="215"/>
        <end position="233"/>
    </location>
</feature>
<feature type="transmembrane region" description="Helical" evidence="6">
    <location>
        <begin position="37"/>
        <end position="57"/>
    </location>
</feature>
<feature type="transmembrane region" description="Helical" evidence="6">
    <location>
        <begin position="126"/>
        <end position="143"/>
    </location>
</feature>
<feature type="transmembrane region" description="Helical" evidence="6">
    <location>
        <begin position="268"/>
        <end position="285"/>
    </location>
</feature>
<sequence length="294" mass="32328">MKDQRQAMILGVTTVLLWSTAATAFKISLEHLSRTGLMFWGVTFSILVLVAWQAWQGRLGETLRPGRKGLLLSLGFGLINPILYYILLFGAYDLLPAQEAMAINYTWALTLTYLAVPFLGHRLKAVDALAGLICYSGVFIIATRGDPLAFDLSNGPGVVLALLSTLVWAFYWIFNTRDTREPVAGLLLNFLVAWPLILVLALWDGWQWPAWKGLAGAAWVGAFEMGIAFVLWLLAMKKATNTSRLSNLIFLSPPLSLGFIALIVGEPILGSTVVGLLLVITGLYLQQHVHSRSQ</sequence>
<feature type="transmembrane region" description="Helical" evidence="6">
    <location>
        <begin position="186"/>
        <end position="203"/>
    </location>
</feature>
<reference evidence="8 9" key="1">
    <citation type="submission" date="2017-08" db="EMBL/GenBank/DDBJ databases">
        <title>Halovibrio sewagensis sp. nov., isolated from wastewater of high salinity.</title>
        <authorList>
            <person name="Dong X."/>
            <person name="Zhang G."/>
        </authorList>
    </citation>
    <scope>NUCLEOTIDE SEQUENCE [LARGE SCALE GENOMIC DNA]</scope>
    <source>
        <strain evidence="8 9">YL5-2</strain>
    </source>
</reference>
<keyword evidence="2" id="KW-1003">Cell membrane</keyword>
<keyword evidence="9" id="KW-1185">Reference proteome</keyword>
<dbReference type="InterPro" id="IPR000620">
    <property type="entry name" value="EamA_dom"/>
</dbReference>
<proteinExistence type="predicted"/>
<feature type="transmembrane region" description="Helical" evidence="6">
    <location>
        <begin position="102"/>
        <end position="119"/>
    </location>
</feature>
<evidence type="ECO:0000256" key="5">
    <source>
        <dbReference type="ARBA" id="ARBA00023136"/>
    </source>
</evidence>
<keyword evidence="5 6" id="KW-0472">Membrane</keyword>
<comment type="caution">
    <text evidence="8">The sequence shown here is derived from an EMBL/GenBank/DDBJ whole genome shotgun (WGS) entry which is preliminary data.</text>
</comment>
<organism evidence="8 9">
    <name type="scientific">Halovibrio salipaludis</name>
    <dbReference type="NCBI Taxonomy" id="2032626"/>
    <lineage>
        <taxon>Bacteria</taxon>
        <taxon>Pseudomonadati</taxon>
        <taxon>Pseudomonadota</taxon>
        <taxon>Gammaproteobacteria</taxon>
        <taxon>Oceanospirillales</taxon>
        <taxon>Halomonadaceae</taxon>
        <taxon>Halovibrio</taxon>
    </lineage>
</organism>
<feature type="domain" description="EamA" evidence="7">
    <location>
        <begin position="7"/>
        <end position="142"/>
    </location>
</feature>
<evidence type="ECO:0000313" key="8">
    <source>
        <dbReference type="EMBL" id="PAU79918.1"/>
    </source>
</evidence>
<evidence type="ECO:0000256" key="3">
    <source>
        <dbReference type="ARBA" id="ARBA00022692"/>
    </source>
</evidence>
<feature type="transmembrane region" description="Helical" evidence="6">
    <location>
        <begin position="69"/>
        <end position="90"/>
    </location>
</feature>
<dbReference type="Pfam" id="PF00892">
    <property type="entry name" value="EamA"/>
    <property type="match status" value="2"/>
</dbReference>
<dbReference type="RefSeq" id="WP_095617987.1">
    <property type="nucleotide sequence ID" value="NZ_NSKD01000005.1"/>
</dbReference>
<dbReference type="OrthoDB" id="5729944at2"/>
<evidence type="ECO:0000313" key="9">
    <source>
        <dbReference type="Proteomes" id="UP000218896"/>
    </source>
</evidence>
<dbReference type="AlphaFoldDB" id="A0A2A2F4P8"/>
<feature type="transmembrane region" description="Helical" evidence="6">
    <location>
        <begin position="155"/>
        <end position="174"/>
    </location>
</feature>
<keyword evidence="3 6" id="KW-0812">Transmembrane</keyword>
<evidence type="ECO:0000259" key="7">
    <source>
        <dbReference type="Pfam" id="PF00892"/>
    </source>
</evidence>
<dbReference type="InterPro" id="IPR050638">
    <property type="entry name" value="AA-Vitamin_Transporters"/>
</dbReference>
<dbReference type="SUPFAM" id="SSF103481">
    <property type="entry name" value="Multidrug resistance efflux transporter EmrE"/>
    <property type="match status" value="2"/>
</dbReference>
<feature type="transmembrane region" description="Helical" evidence="6">
    <location>
        <begin position="245"/>
        <end position="262"/>
    </location>
</feature>
<evidence type="ECO:0000256" key="2">
    <source>
        <dbReference type="ARBA" id="ARBA00022475"/>
    </source>
</evidence>
<dbReference type="PANTHER" id="PTHR32322">
    <property type="entry name" value="INNER MEMBRANE TRANSPORTER"/>
    <property type="match status" value="1"/>
</dbReference>
<dbReference type="InterPro" id="IPR037185">
    <property type="entry name" value="EmrE-like"/>
</dbReference>
<evidence type="ECO:0000256" key="4">
    <source>
        <dbReference type="ARBA" id="ARBA00022989"/>
    </source>
</evidence>
<accession>A0A2A2F4P8</accession>